<dbReference type="Proteomes" id="UP000278475">
    <property type="component" value="Unassembled WGS sequence"/>
</dbReference>
<dbReference type="EMBL" id="QMQV01000036">
    <property type="protein sequence ID" value="RLE49417.1"/>
    <property type="molecule type" value="Genomic_DNA"/>
</dbReference>
<comment type="caution">
    <text evidence="1">The sequence shown here is derived from an EMBL/GenBank/DDBJ whole genome shotgun (WGS) entry which is preliminary data.</text>
</comment>
<accession>A0A497EQB2</accession>
<evidence type="ECO:0000313" key="2">
    <source>
        <dbReference type="EMBL" id="RLE53518.1"/>
    </source>
</evidence>
<protein>
    <submittedName>
        <fullName evidence="1">Uncharacterized protein</fullName>
    </submittedName>
</protein>
<proteinExistence type="predicted"/>
<dbReference type="Proteomes" id="UP000272051">
    <property type="component" value="Unassembled WGS sequence"/>
</dbReference>
<evidence type="ECO:0000313" key="3">
    <source>
        <dbReference type="Proteomes" id="UP000272051"/>
    </source>
</evidence>
<name>A0A497EQB2_9CREN</name>
<evidence type="ECO:0000313" key="4">
    <source>
        <dbReference type="Proteomes" id="UP000278475"/>
    </source>
</evidence>
<dbReference type="EMBL" id="QMQX01000008">
    <property type="protein sequence ID" value="RLE53518.1"/>
    <property type="molecule type" value="Genomic_DNA"/>
</dbReference>
<sequence>MSLELKTPFLMVSGGPESFKHYVISLLGVAKNSVSMSTSMYPGFYNDPDVKQAFESCVLRVKSFRLLLDGRVNLSKLRDGVPWLFELKKRSPHLEIKKAGSPIVHWIIVDDQHLRLEVRHGLEEYAKRNVIIFSAPPSTVEVVKRVFEGWWGKARVVK</sequence>
<organism evidence="1 4">
    <name type="scientific">Thermoproteota archaeon</name>
    <dbReference type="NCBI Taxonomy" id="2056631"/>
    <lineage>
        <taxon>Archaea</taxon>
        <taxon>Thermoproteota</taxon>
    </lineage>
</organism>
<dbReference type="AlphaFoldDB" id="A0A497EQB2"/>
<reference evidence="3 4" key="1">
    <citation type="submission" date="2018-06" db="EMBL/GenBank/DDBJ databases">
        <title>Extensive metabolic versatility and redundancy in microbially diverse, dynamic hydrothermal sediments.</title>
        <authorList>
            <person name="Dombrowski N."/>
            <person name="Teske A."/>
            <person name="Baker B.J."/>
        </authorList>
    </citation>
    <scope>NUCLEOTIDE SEQUENCE [LARGE SCALE GENOMIC DNA]</scope>
    <source>
        <strain evidence="2">B34_G17</strain>
        <strain evidence="1">B66_G16</strain>
    </source>
</reference>
<gene>
    <name evidence="1" type="ORF">DRJ31_04975</name>
    <name evidence="2" type="ORF">DRJ33_00785</name>
</gene>
<evidence type="ECO:0000313" key="1">
    <source>
        <dbReference type="EMBL" id="RLE49417.1"/>
    </source>
</evidence>